<sequence length="479" mass="51466">MQRRRLLRALAAAPLAALPQVSRTANAGSVVVIGGGLAGLCAAYELNRAGHRVSVLEAGDEVGGRARTLRGAFADGLHAEVGPLYVPDAHTLVLHYARAFNLALAAAPDDARVPVRLLRGRRLRMSASSEPDWPYALRDDERALGFDGLYARYQAPLLARIGDPVDANWSAATHAALDALSLPEALIEAGASKAAAELLTAGWGGLWGEGIAGVSALCVLRDGLLQSASNAHYRFVDGVDRLPQAFARELGERVRTRCRVIAIEASESRVRVAYLRDGQRETVDADRAVCALPFWLLRAIETPAQWSAGKRAAIASQRSFSALRTTFQMRSRYWLAHGENGQAQTDLGSISAVYDVGAFQTAKRGLLQTYSGGAQARRLAALPEAQRHDEILHALDRVFPGALAQCESAVSWSWDAQPQARGASAWFAPGEMARHAAHLASAEGRVHFAGDHTSPWIRWMQGALHSGLRAAREVHEAAA</sequence>
<dbReference type="SUPFAM" id="SSF54373">
    <property type="entry name" value="FAD-linked reductases, C-terminal domain"/>
    <property type="match status" value="1"/>
</dbReference>
<evidence type="ECO:0000256" key="2">
    <source>
        <dbReference type="ARBA" id="ARBA00005995"/>
    </source>
</evidence>
<evidence type="ECO:0000256" key="3">
    <source>
        <dbReference type="ARBA" id="ARBA00023002"/>
    </source>
</evidence>
<evidence type="ECO:0000256" key="4">
    <source>
        <dbReference type="PIRSR" id="PIRSR601613-1"/>
    </source>
</evidence>
<feature type="signal peptide" evidence="5">
    <location>
        <begin position="1"/>
        <end position="27"/>
    </location>
</feature>
<comment type="caution">
    <text evidence="7">The sequence shown here is derived from an EMBL/GenBank/DDBJ whole genome shotgun (WGS) entry which is preliminary data.</text>
</comment>
<dbReference type="PATRIC" id="fig|1172194.4.peg.2088"/>
<feature type="binding site" evidence="4">
    <location>
        <begin position="57"/>
        <end position="58"/>
    </location>
    <ligand>
        <name>FAD</name>
        <dbReference type="ChEBI" id="CHEBI:57692"/>
    </ligand>
</feature>
<comment type="similarity">
    <text evidence="2">Belongs to the flavin monoamine oxidase family.</text>
</comment>
<dbReference type="InterPro" id="IPR036188">
    <property type="entry name" value="FAD/NAD-bd_sf"/>
</dbReference>
<reference evidence="7 8" key="1">
    <citation type="journal article" date="2012" name="J. Bacteriol.">
        <title>Genome Sequence of n-Alkane-Degrading Hydrocarboniphaga effusa Strain AP103T (ATCC BAA-332T).</title>
        <authorList>
            <person name="Chang H.K."/>
            <person name="Zylstra G.J."/>
            <person name="Chae J.C."/>
        </authorList>
    </citation>
    <scope>NUCLEOTIDE SEQUENCE [LARGE SCALE GENOMIC DNA]</scope>
    <source>
        <strain evidence="7 8">AP103</strain>
    </source>
</reference>
<dbReference type="Gene3D" id="1.10.405.10">
    <property type="entry name" value="Guanine Nucleotide Dissociation Inhibitor, domain 1"/>
    <property type="match status" value="1"/>
</dbReference>
<feature type="binding site" evidence="4">
    <location>
        <position position="260"/>
    </location>
    <ligand>
        <name>FAD</name>
        <dbReference type="ChEBI" id="CHEBI:57692"/>
    </ligand>
</feature>
<protein>
    <recommendedName>
        <fullName evidence="6">Amine oxidase domain-containing protein</fullName>
    </recommendedName>
</protein>
<name>I8I5Z2_9GAMM</name>
<gene>
    <name evidence="7" type="ORF">WQQ_21630</name>
</gene>
<evidence type="ECO:0000256" key="1">
    <source>
        <dbReference type="ARBA" id="ARBA00001974"/>
    </source>
</evidence>
<dbReference type="PANTHER" id="PTHR43563">
    <property type="entry name" value="AMINE OXIDASE"/>
    <property type="match status" value="1"/>
</dbReference>
<dbReference type="RefSeq" id="WP_007185106.1">
    <property type="nucleotide sequence ID" value="NZ_AKGD01000001.1"/>
</dbReference>
<dbReference type="InterPro" id="IPR050703">
    <property type="entry name" value="Flavin_MAO"/>
</dbReference>
<feature type="domain" description="Amine oxidase" evidence="6">
    <location>
        <begin position="37"/>
        <end position="474"/>
    </location>
</feature>
<dbReference type="PANTHER" id="PTHR43563:SF1">
    <property type="entry name" value="AMINE OXIDASE [FLAVIN-CONTAINING] B"/>
    <property type="match status" value="1"/>
</dbReference>
<keyword evidence="5" id="KW-0732">Signal</keyword>
<dbReference type="STRING" id="1172194.WQQ_21630"/>
<dbReference type="Proteomes" id="UP000003704">
    <property type="component" value="Unassembled WGS sequence"/>
</dbReference>
<feature type="chain" id="PRO_5003713483" description="Amine oxidase domain-containing protein" evidence="5">
    <location>
        <begin position="28"/>
        <end position="479"/>
    </location>
</feature>
<organism evidence="7 8">
    <name type="scientific">Hydrocarboniphaga effusa AP103</name>
    <dbReference type="NCBI Taxonomy" id="1172194"/>
    <lineage>
        <taxon>Bacteria</taxon>
        <taxon>Pseudomonadati</taxon>
        <taxon>Pseudomonadota</taxon>
        <taxon>Gammaproteobacteria</taxon>
        <taxon>Nevskiales</taxon>
        <taxon>Nevskiaceae</taxon>
        <taxon>Hydrocarboniphaga</taxon>
    </lineage>
</organism>
<dbReference type="Gene3D" id="3.90.660.10">
    <property type="match status" value="1"/>
</dbReference>
<dbReference type="AlphaFoldDB" id="I8I5Z2"/>
<evidence type="ECO:0000313" key="7">
    <source>
        <dbReference type="EMBL" id="EIT72026.1"/>
    </source>
</evidence>
<proteinExistence type="inferred from homology"/>
<dbReference type="InterPro" id="IPR002937">
    <property type="entry name" value="Amino_oxidase"/>
</dbReference>
<dbReference type="SUPFAM" id="SSF51905">
    <property type="entry name" value="FAD/NAD(P)-binding domain"/>
    <property type="match status" value="1"/>
</dbReference>
<dbReference type="InterPro" id="IPR001613">
    <property type="entry name" value="Flavin_amine_oxidase"/>
</dbReference>
<evidence type="ECO:0000259" key="6">
    <source>
        <dbReference type="Pfam" id="PF01593"/>
    </source>
</evidence>
<evidence type="ECO:0000313" key="8">
    <source>
        <dbReference type="Proteomes" id="UP000003704"/>
    </source>
</evidence>
<dbReference type="EMBL" id="AKGD01000001">
    <property type="protein sequence ID" value="EIT72026.1"/>
    <property type="molecule type" value="Genomic_DNA"/>
</dbReference>
<comment type="cofactor">
    <cofactor evidence="1">
        <name>FAD</name>
        <dbReference type="ChEBI" id="CHEBI:57692"/>
    </cofactor>
</comment>
<dbReference type="PRINTS" id="PR00757">
    <property type="entry name" value="AMINEOXDASEF"/>
</dbReference>
<accession>I8I5Z2</accession>
<evidence type="ECO:0000256" key="5">
    <source>
        <dbReference type="SAM" id="SignalP"/>
    </source>
</evidence>
<dbReference type="GO" id="GO:0016491">
    <property type="term" value="F:oxidoreductase activity"/>
    <property type="evidence" value="ECO:0007669"/>
    <property type="project" value="UniProtKB-KW"/>
</dbReference>
<dbReference type="OrthoDB" id="337830at2"/>
<keyword evidence="8" id="KW-1185">Reference proteome</keyword>
<dbReference type="Pfam" id="PF01593">
    <property type="entry name" value="Amino_oxidase"/>
    <property type="match status" value="1"/>
</dbReference>
<keyword evidence="3" id="KW-0560">Oxidoreductase</keyword>
<dbReference type="Gene3D" id="3.50.50.60">
    <property type="entry name" value="FAD/NAD(P)-binding domain"/>
    <property type="match status" value="1"/>
</dbReference>